<dbReference type="RefSeq" id="WP_217778098.1">
    <property type="nucleotide sequence ID" value="NZ_JAHOOV010000001.1"/>
</dbReference>
<evidence type="ECO:0000259" key="1">
    <source>
        <dbReference type="Pfam" id="PF00535"/>
    </source>
</evidence>
<dbReference type="InterPro" id="IPR001173">
    <property type="entry name" value="Glyco_trans_2-like"/>
</dbReference>
<dbReference type="AlphaFoldDB" id="A0AAW5CCG8"/>
<dbReference type="EMBL" id="JAKNDN010000013">
    <property type="protein sequence ID" value="MCG4959832.1"/>
    <property type="molecule type" value="Genomic_DNA"/>
</dbReference>
<reference evidence="2" key="1">
    <citation type="submission" date="2022-01" db="EMBL/GenBank/DDBJ databases">
        <title>Collection of gut derived symbiotic bacterial strains cultured from healthy donors.</title>
        <authorList>
            <person name="Lin H."/>
            <person name="Kohout C."/>
            <person name="Waligurski E."/>
            <person name="Pamer E.G."/>
        </authorList>
    </citation>
    <scope>NUCLEOTIDE SEQUENCE</scope>
    <source>
        <strain evidence="2">DFI.1.149</strain>
    </source>
</reference>
<comment type="caution">
    <text evidence="2">The sequence shown here is derived from an EMBL/GenBank/DDBJ whole genome shotgun (WGS) entry which is preliminary data.</text>
</comment>
<dbReference type="Proteomes" id="UP001199750">
    <property type="component" value="Unassembled WGS sequence"/>
</dbReference>
<sequence>MGRISVCLATYNGVKYLREQLESILLQLNEDDEVIISDDYSKDGTIELIKSFNDLRIKLIFNETGEHGVTSNFENALNHVNNEIIFLSDQDDIWREDKVECCLKWLEQYDLVVSDATLIDGVGNIIADSFFALRKPKKTVIGNFIKCGYLGCCMAFRREVLDKAQPFPESRKYCLHDNWLFLIGTSFFTCKIITKRLIFYRRHNNNLSNGGLQNSTSLLFKLQYRLYLLYHLLLRIFK</sequence>
<dbReference type="CDD" id="cd04196">
    <property type="entry name" value="GT_2_like_d"/>
    <property type="match status" value="1"/>
</dbReference>
<name>A0AAW5CCG8_9BACT</name>
<protein>
    <submittedName>
        <fullName evidence="2">Glycosyltransferase family 2 protein</fullName>
    </submittedName>
</protein>
<accession>A0AAW5CCG8</accession>
<dbReference type="PANTHER" id="PTHR22916">
    <property type="entry name" value="GLYCOSYLTRANSFERASE"/>
    <property type="match status" value="1"/>
</dbReference>
<evidence type="ECO:0000313" key="2">
    <source>
        <dbReference type="EMBL" id="MCG4959832.1"/>
    </source>
</evidence>
<feature type="domain" description="Glycosyltransferase 2-like" evidence="1">
    <location>
        <begin position="5"/>
        <end position="163"/>
    </location>
</feature>
<organism evidence="2 3">
    <name type="scientific">Odoribacter splanchnicus</name>
    <dbReference type="NCBI Taxonomy" id="28118"/>
    <lineage>
        <taxon>Bacteria</taxon>
        <taxon>Pseudomonadati</taxon>
        <taxon>Bacteroidota</taxon>
        <taxon>Bacteroidia</taxon>
        <taxon>Bacteroidales</taxon>
        <taxon>Odoribacteraceae</taxon>
        <taxon>Odoribacter</taxon>
    </lineage>
</organism>
<dbReference type="PANTHER" id="PTHR22916:SF3">
    <property type="entry name" value="UDP-GLCNAC:BETAGAL BETA-1,3-N-ACETYLGLUCOSAMINYLTRANSFERASE-LIKE PROTEIN 1"/>
    <property type="match status" value="1"/>
</dbReference>
<dbReference type="Pfam" id="PF00535">
    <property type="entry name" value="Glycos_transf_2"/>
    <property type="match status" value="1"/>
</dbReference>
<gene>
    <name evidence="2" type="ORF">L0P03_08225</name>
</gene>
<proteinExistence type="predicted"/>
<dbReference type="GO" id="GO:0016758">
    <property type="term" value="F:hexosyltransferase activity"/>
    <property type="evidence" value="ECO:0007669"/>
    <property type="project" value="UniProtKB-ARBA"/>
</dbReference>
<evidence type="ECO:0000313" key="3">
    <source>
        <dbReference type="Proteomes" id="UP001199750"/>
    </source>
</evidence>